<dbReference type="InterPro" id="IPR001789">
    <property type="entry name" value="Sig_transdc_resp-reg_receiver"/>
</dbReference>
<keyword evidence="4" id="KW-1185">Reference proteome</keyword>
<sequence length="140" mass="16285">MHREPTTILYIDDDQDDLLIFEESVSTLYPAVTLYKAQSSEAGMNILNKLESERKPFPSLIMIDMNMPKMNGRETLQHIRNNKKWQHIPVAIFTTSANKEDIEFCRNYGSACITKPMNFTDFSHALQKLFNHCNIHFSEK</sequence>
<dbReference type="Proteomes" id="UP000306918">
    <property type="component" value="Unassembled WGS sequence"/>
</dbReference>
<dbReference type="Pfam" id="PF00072">
    <property type="entry name" value="Response_reg"/>
    <property type="match status" value="1"/>
</dbReference>
<reference evidence="3 4" key="1">
    <citation type="submission" date="2019-04" db="EMBL/GenBank/DDBJ databases">
        <title>Niastella caeni sp. nov., isolated from activated sludge.</title>
        <authorList>
            <person name="Sheng M."/>
        </authorList>
    </citation>
    <scope>NUCLEOTIDE SEQUENCE [LARGE SCALE GENOMIC DNA]</scope>
    <source>
        <strain evidence="3 4">HX-2-15</strain>
    </source>
</reference>
<dbReference type="RefSeq" id="WP_136577781.1">
    <property type="nucleotide sequence ID" value="NZ_STFF01000003.1"/>
</dbReference>
<feature type="modified residue" description="4-aspartylphosphate" evidence="1">
    <location>
        <position position="64"/>
    </location>
</feature>
<dbReference type="Gene3D" id="3.40.50.2300">
    <property type="match status" value="1"/>
</dbReference>
<accession>A0A4S8HXX3</accession>
<dbReference type="SMART" id="SM00448">
    <property type="entry name" value="REC"/>
    <property type="match status" value="1"/>
</dbReference>
<dbReference type="EMBL" id="STFF01000003">
    <property type="protein sequence ID" value="THU39649.1"/>
    <property type="molecule type" value="Genomic_DNA"/>
</dbReference>
<proteinExistence type="predicted"/>
<comment type="caution">
    <text evidence="3">The sequence shown here is derived from an EMBL/GenBank/DDBJ whole genome shotgun (WGS) entry which is preliminary data.</text>
</comment>
<evidence type="ECO:0000313" key="3">
    <source>
        <dbReference type="EMBL" id="THU39649.1"/>
    </source>
</evidence>
<dbReference type="InterPro" id="IPR011006">
    <property type="entry name" value="CheY-like_superfamily"/>
</dbReference>
<dbReference type="SUPFAM" id="SSF52172">
    <property type="entry name" value="CheY-like"/>
    <property type="match status" value="1"/>
</dbReference>
<dbReference type="GO" id="GO:0000160">
    <property type="term" value="P:phosphorelay signal transduction system"/>
    <property type="evidence" value="ECO:0007669"/>
    <property type="project" value="InterPro"/>
</dbReference>
<dbReference type="AlphaFoldDB" id="A0A4S8HXX3"/>
<dbReference type="OrthoDB" id="672414at2"/>
<organism evidence="3 4">
    <name type="scientific">Niastella caeni</name>
    <dbReference type="NCBI Taxonomy" id="2569763"/>
    <lineage>
        <taxon>Bacteria</taxon>
        <taxon>Pseudomonadati</taxon>
        <taxon>Bacteroidota</taxon>
        <taxon>Chitinophagia</taxon>
        <taxon>Chitinophagales</taxon>
        <taxon>Chitinophagaceae</taxon>
        <taxon>Niastella</taxon>
    </lineage>
</organism>
<dbReference type="PROSITE" id="PS50110">
    <property type="entry name" value="RESPONSE_REGULATORY"/>
    <property type="match status" value="1"/>
</dbReference>
<feature type="domain" description="Response regulatory" evidence="2">
    <location>
        <begin position="7"/>
        <end position="130"/>
    </location>
</feature>
<dbReference type="PANTHER" id="PTHR44520:SF2">
    <property type="entry name" value="RESPONSE REGULATOR RCP1"/>
    <property type="match status" value="1"/>
</dbReference>
<evidence type="ECO:0000313" key="4">
    <source>
        <dbReference type="Proteomes" id="UP000306918"/>
    </source>
</evidence>
<protein>
    <submittedName>
        <fullName evidence="3">Response regulator</fullName>
    </submittedName>
</protein>
<keyword evidence="1" id="KW-0597">Phosphoprotein</keyword>
<evidence type="ECO:0000259" key="2">
    <source>
        <dbReference type="PROSITE" id="PS50110"/>
    </source>
</evidence>
<name>A0A4S8HXX3_9BACT</name>
<dbReference type="InterPro" id="IPR052893">
    <property type="entry name" value="TCS_response_regulator"/>
</dbReference>
<gene>
    <name evidence="3" type="ORF">FAM09_14225</name>
</gene>
<dbReference type="PANTHER" id="PTHR44520">
    <property type="entry name" value="RESPONSE REGULATOR RCP1-RELATED"/>
    <property type="match status" value="1"/>
</dbReference>
<evidence type="ECO:0000256" key="1">
    <source>
        <dbReference type="PROSITE-ProRule" id="PRU00169"/>
    </source>
</evidence>